<protein>
    <recommendedName>
        <fullName evidence="1">Beta-defensin-like domain-containing protein</fullName>
    </recommendedName>
</protein>
<reference evidence="2" key="1">
    <citation type="submission" date="2025-08" db="UniProtKB">
        <authorList>
            <consortium name="Ensembl"/>
        </authorList>
    </citation>
    <scope>IDENTIFICATION</scope>
</reference>
<dbReference type="GO" id="GO:0006952">
    <property type="term" value="P:defense response"/>
    <property type="evidence" value="ECO:0007669"/>
    <property type="project" value="InterPro"/>
</dbReference>
<evidence type="ECO:0000313" key="2">
    <source>
        <dbReference type="Ensembl" id="ENSABRP00000004022.1"/>
    </source>
</evidence>
<accession>A0A8B9BGM6</accession>
<dbReference type="Ensembl" id="ENSABRT00000005767.1">
    <property type="protein sequence ID" value="ENSABRP00000004022.1"/>
    <property type="gene ID" value="ENSABRG00000003774.1"/>
</dbReference>
<reference evidence="2" key="2">
    <citation type="submission" date="2025-09" db="UniProtKB">
        <authorList>
            <consortium name="Ensembl"/>
        </authorList>
    </citation>
    <scope>IDENTIFICATION</scope>
</reference>
<organism evidence="2 3">
    <name type="scientific">Anser brachyrhynchus</name>
    <name type="common">Pink-footed goose</name>
    <dbReference type="NCBI Taxonomy" id="132585"/>
    <lineage>
        <taxon>Eukaryota</taxon>
        <taxon>Metazoa</taxon>
        <taxon>Chordata</taxon>
        <taxon>Craniata</taxon>
        <taxon>Vertebrata</taxon>
        <taxon>Euteleostomi</taxon>
        <taxon>Archelosauria</taxon>
        <taxon>Archosauria</taxon>
        <taxon>Dinosauria</taxon>
        <taxon>Saurischia</taxon>
        <taxon>Theropoda</taxon>
        <taxon>Coelurosauria</taxon>
        <taxon>Aves</taxon>
        <taxon>Neognathae</taxon>
        <taxon>Galloanserae</taxon>
        <taxon>Anseriformes</taxon>
        <taxon>Anatidae</taxon>
        <taxon>Anserinae</taxon>
        <taxon>Anser</taxon>
    </lineage>
</organism>
<feature type="domain" description="Beta-defensin-like" evidence="1">
    <location>
        <begin position="44"/>
        <end position="76"/>
    </location>
</feature>
<dbReference type="GO" id="GO:0005576">
    <property type="term" value="C:extracellular region"/>
    <property type="evidence" value="ECO:0007669"/>
    <property type="project" value="InterPro"/>
</dbReference>
<proteinExistence type="predicted"/>
<dbReference type="Pfam" id="PF00711">
    <property type="entry name" value="Defensin_beta"/>
    <property type="match status" value="1"/>
</dbReference>
<dbReference type="AlphaFoldDB" id="A0A8B9BGM6"/>
<dbReference type="Proteomes" id="UP000694426">
    <property type="component" value="Unplaced"/>
</dbReference>
<dbReference type="InterPro" id="IPR001855">
    <property type="entry name" value="Defensin_beta-like"/>
</dbReference>
<evidence type="ECO:0000313" key="3">
    <source>
        <dbReference type="Proteomes" id="UP000694426"/>
    </source>
</evidence>
<dbReference type="GeneTree" id="ENSGT01110000270709"/>
<evidence type="ECO:0000259" key="1">
    <source>
        <dbReference type="Pfam" id="PF00711"/>
    </source>
</evidence>
<keyword evidence="3" id="KW-1185">Reference proteome</keyword>
<name>A0A8B9BGM6_9AVES</name>
<dbReference type="SUPFAM" id="SSF57392">
    <property type="entry name" value="Defensin-like"/>
    <property type="match status" value="1"/>
</dbReference>
<sequence>MSAPLNSSAGPGRAGHAAGQPARLCLGLPTGLPPSLLLSPGNGIECGRYGGFCTFGRCPFPATAIGKCADFVPCCRR</sequence>